<reference evidence="2 3" key="1">
    <citation type="submission" date="2019-07" db="EMBL/GenBank/DDBJ databases">
        <title>Whole genome shotgun sequence of Deinococcus cellulosilyticus NBRC 106333.</title>
        <authorList>
            <person name="Hosoyama A."/>
            <person name="Uohara A."/>
            <person name="Ohji S."/>
            <person name="Ichikawa N."/>
        </authorList>
    </citation>
    <scope>NUCLEOTIDE SEQUENCE [LARGE SCALE GENOMIC DNA]</scope>
    <source>
        <strain evidence="2 3">NBRC 106333</strain>
    </source>
</reference>
<keyword evidence="3" id="KW-1185">Reference proteome</keyword>
<comment type="caution">
    <text evidence="2">The sequence shown here is derived from an EMBL/GenBank/DDBJ whole genome shotgun (WGS) entry which is preliminary data.</text>
</comment>
<proteinExistence type="predicted"/>
<name>A0A511MWQ3_DEIC1</name>
<feature type="compositionally biased region" description="Pro residues" evidence="1">
    <location>
        <begin position="138"/>
        <end position="152"/>
    </location>
</feature>
<feature type="region of interest" description="Disordered" evidence="1">
    <location>
        <begin position="109"/>
        <end position="204"/>
    </location>
</feature>
<dbReference type="AlphaFoldDB" id="A0A511MWQ3"/>
<gene>
    <name evidence="2" type="ORF">DC3_06480</name>
</gene>
<dbReference type="Proteomes" id="UP000321306">
    <property type="component" value="Unassembled WGS sequence"/>
</dbReference>
<evidence type="ECO:0000313" key="3">
    <source>
        <dbReference type="Proteomes" id="UP000321306"/>
    </source>
</evidence>
<evidence type="ECO:0000256" key="1">
    <source>
        <dbReference type="SAM" id="MobiDB-lite"/>
    </source>
</evidence>
<accession>A0A511MWQ3</accession>
<evidence type="ECO:0000313" key="2">
    <source>
        <dbReference type="EMBL" id="GEM45013.1"/>
    </source>
</evidence>
<organism evidence="2 3">
    <name type="scientific">Deinococcus cellulosilyticus (strain DSM 18568 / NBRC 106333 / KACC 11606 / 5516J-15)</name>
    <dbReference type="NCBI Taxonomy" id="1223518"/>
    <lineage>
        <taxon>Bacteria</taxon>
        <taxon>Thermotogati</taxon>
        <taxon>Deinococcota</taxon>
        <taxon>Deinococci</taxon>
        <taxon>Deinococcales</taxon>
        <taxon>Deinococcaceae</taxon>
        <taxon>Deinococcus</taxon>
    </lineage>
</organism>
<sequence>MVTGVLLTSCTFISFPVIPDPVSVELPVVPKSEGLILQDKTLSLKVSIPSGEGFVGVIWYQQDRELGRESIYIDEKLPEVTFKQTVDPARPHRVVLLYQKKIIRQYEYTPPKVEEPEKPASGPDVPKDKGEEGAGTPSTPPGDPPTDPPATGEPPSEEQPTNPGPGEENPAGPGGAEPSEPGDAPAGPGTDQPTDPGVPGENAP</sequence>
<dbReference type="EMBL" id="BJXB01000002">
    <property type="protein sequence ID" value="GEM45013.1"/>
    <property type="molecule type" value="Genomic_DNA"/>
</dbReference>
<feature type="compositionally biased region" description="Low complexity" evidence="1">
    <location>
        <begin position="164"/>
        <end position="189"/>
    </location>
</feature>
<protein>
    <submittedName>
        <fullName evidence="2">Uncharacterized protein</fullName>
    </submittedName>
</protein>